<dbReference type="Pfam" id="PF05016">
    <property type="entry name" value="ParE_toxin"/>
    <property type="match status" value="1"/>
</dbReference>
<evidence type="ECO:0000313" key="2">
    <source>
        <dbReference type="EMBL" id="AET65719.1"/>
    </source>
</evidence>
<evidence type="ECO:0008006" key="4">
    <source>
        <dbReference type="Google" id="ProtNLM"/>
    </source>
</evidence>
<dbReference type="HOGENOM" id="CLU_155761_2_0_2"/>
<dbReference type="Proteomes" id="UP000005877">
    <property type="component" value="Chromosome"/>
</dbReference>
<accession>G7WRH8</accession>
<dbReference type="GeneID" id="12511548"/>
<dbReference type="PANTHER" id="PTHR38813:SF1">
    <property type="entry name" value="TOXIN RELE1-RELATED"/>
    <property type="match status" value="1"/>
</dbReference>
<dbReference type="OrthoDB" id="228407at2157"/>
<dbReference type="InterPro" id="IPR035093">
    <property type="entry name" value="RelE/ParE_toxin_dom_sf"/>
</dbReference>
<keyword evidence="3" id="KW-1185">Reference proteome</keyword>
<proteinExistence type="predicted"/>
<dbReference type="KEGG" id="mhi:Mhar_2369"/>
<dbReference type="STRING" id="1110509.Mhar_2369"/>
<dbReference type="Gene3D" id="3.30.2310.20">
    <property type="entry name" value="RelE-like"/>
    <property type="match status" value="1"/>
</dbReference>
<dbReference type="PANTHER" id="PTHR38813">
    <property type="match status" value="1"/>
</dbReference>
<name>G7WRH8_METH6</name>
<evidence type="ECO:0000313" key="3">
    <source>
        <dbReference type="Proteomes" id="UP000005877"/>
    </source>
</evidence>
<dbReference type="InterPro" id="IPR052747">
    <property type="entry name" value="TA_system_RelE_toxin"/>
</dbReference>
<dbReference type="InterPro" id="IPR007712">
    <property type="entry name" value="RelE/ParE_toxin"/>
</dbReference>
<dbReference type="PATRIC" id="fig|1110509.7.peg.2622"/>
<reference evidence="2 3" key="1">
    <citation type="journal article" date="2012" name="PLoS ONE">
        <title>The genome characteristics and predicted function of methyl-group oxidation pathway in the obligate aceticlastic methanogens, Methanosaeta spp.</title>
        <authorList>
            <person name="Zhu J."/>
            <person name="Zheng H."/>
            <person name="Ai G."/>
            <person name="Zhang G."/>
            <person name="Liu D."/>
            <person name="Liu X."/>
            <person name="Dong X."/>
        </authorList>
    </citation>
    <scope>NUCLEOTIDE SEQUENCE [LARGE SCALE GENOMIC DNA]</scope>
    <source>
        <strain evidence="2 3">6Ac</strain>
    </source>
</reference>
<dbReference type="EMBL" id="CP003117">
    <property type="protein sequence ID" value="AET65719.1"/>
    <property type="molecule type" value="Genomic_DNA"/>
</dbReference>
<dbReference type="RefSeq" id="WP_014587895.1">
    <property type="nucleotide sequence ID" value="NC_017527.1"/>
</dbReference>
<protein>
    <recommendedName>
        <fullName evidence="4">Type II toxin-antitoxin system RelE/ParE family toxin</fullName>
    </recommendedName>
</protein>
<evidence type="ECO:0000256" key="1">
    <source>
        <dbReference type="ARBA" id="ARBA00022649"/>
    </source>
</evidence>
<dbReference type="SUPFAM" id="SSF143011">
    <property type="entry name" value="RelE-like"/>
    <property type="match status" value="1"/>
</dbReference>
<sequence length="96" mass="11334">MSRQVMIDRKALKYLSELPEKSQRLIKEKCHALSEDPYPGLGADKELLHLDFKLYRLHIGRSFTVFYQICEKDGLVKILEITTIDKAHKLYKRLEE</sequence>
<gene>
    <name evidence="2" type="ordered locus">Mhar_2369</name>
</gene>
<keyword evidence="1" id="KW-1277">Toxin-antitoxin system</keyword>
<dbReference type="AlphaFoldDB" id="G7WRH8"/>
<organism evidence="2 3">
    <name type="scientific">Methanothrix harundinacea (strain 6Ac)</name>
    <name type="common">Methanosaeta harundinacea</name>
    <dbReference type="NCBI Taxonomy" id="1110509"/>
    <lineage>
        <taxon>Archaea</taxon>
        <taxon>Methanobacteriati</taxon>
        <taxon>Methanobacteriota</taxon>
        <taxon>Stenosarchaea group</taxon>
        <taxon>Methanomicrobia</taxon>
        <taxon>Methanotrichales</taxon>
        <taxon>Methanotrichaceae</taxon>
        <taxon>Methanothrix</taxon>
    </lineage>
</organism>